<dbReference type="Proteomes" id="UP000608024">
    <property type="component" value="Unassembled WGS sequence"/>
</dbReference>
<evidence type="ECO:0000259" key="3">
    <source>
        <dbReference type="SMART" id="SM00822"/>
    </source>
</evidence>
<keyword evidence="2" id="KW-0560">Oxidoreductase</keyword>
<dbReference type="NCBIfam" id="NF009466">
    <property type="entry name" value="PRK12826.1-2"/>
    <property type="match status" value="1"/>
</dbReference>
<evidence type="ECO:0000256" key="2">
    <source>
        <dbReference type="ARBA" id="ARBA00023002"/>
    </source>
</evidence>
<dbReference type="InterPro" id="IPR020904">
    <property type="entry name" value="Sc_DH/Rdtase_CS"/>
</dbReference>
<dbReference type="InterPro" id="IPR050259">
    <property type="entry name" value="SDR"/>
</dbReference>
<dbReference type="InterPro" id="IPR036291">
    <property type="entry name" value="NAD(P)-bd_dom_sf"/>
</dbReference>
<dbReference type="RefSeq" id="WP_229925654.1">
    <property type="nucleotide sequence ID" value="NZ_BNBT01000039.1"/>
</dbReference>
<evidence type="ECO:0000256" key="1">
    <source>
        <dbReference type="ARBA" id="ARBA00006484"/>
    </source>
</evidence>
<name>A0A918ZMV5_9ACTN</name>
<accession>A0A918ZMV5</accession>
<reference evidence="4" key="2">
    <citation type="submission" date="2020-09" db="EMBL/GenBank/DDBJ databases">
        <authorList>
            <person name="Sun Q."/>
            <person name="Ohkuma M."/>
        </authorList>
    </citation>
    <scope>NUCLEOTIDE SEQUENCE</scope>
    <source>
        <strain evidence="4">JCM 4784</strain>
    </source>
</reference>
<dbReference type="InterPro" id="IPR002347">
    <property type="entry name" value="SDR_fam"/>
</dbReference>
<dbReference type="GO" id="GO:0016491">
    <property type="term" value="F:oxidoreductase activity"/>
    <property type="evidence" value="ECO:0007669"/>
    <property type="project" value="UniProtKB-KW"/>
</dbReference>
<comment type="caution">
    <text evidence="4">The sequence shown here is derived from an EMBL/GenBank/DDBJ whole genome shotgun (WGS) entry which is preliminary data.</text>
</comment>
<evidence type="ECO:0000313" key="4">
    <source>
        <dbReference type="EMBL" id="GHE59595.1"/>
    </source>
</evidence>
<dbReference type="PANTHER" id="PTHR42879">
    <property type="entry name" value="3-OXOACYL-(ACYL-CARRIER-PROTEIN) REDUCTASE"/>
    <property type="match status" value="1"/>
</dbReference>
<feature type="domain" description="Ketoreductase" evidence="3">
    <location>
        <begin position="10"/>
        <end position="225"/>
    </location>
</feature>
<reference evidence="4" key="1">
    <citation type="journal article" date="2014" name="Int. J. Syst. Evol. Microbiol.">
        <title>Complete genome sequence of Corynebacterium casei LMG S-19264T (=DSM 44701T), isolated from a smear-ripened cheese.</title>
        <authorList>
            <consortium name="US DOE Joint Genome Institute (JGI-PGF)"/>
            <person name="Walter F."/>
            <person name="Albersmeier A."/>
            <person name="Kalinowski J."/>
            <person name="Ruckert C."/>
        </authorList>
    </citation>
    <scope>NUCLEOTIDE SEQUENCE</scope>
    <source>
        <strain evidence="4">JCM 4784</strain>
    </source>
</reference>
<dbReference type="EMBL" id="BNBT01000039">
    <property type="protein sequence ID" value="GHE59595.1"/>
    <property type="molecule type" value="Genomic_DNA"/>
</dbReference>
<evidence type="ECO:0000313" key="5">
    <source>
        <dbReference type="Proteomes" id="UP000608024"/>
    </source>
</evidence>
<dbReference type="PRINTS" id="PR00081">
    <property type="entry name" value="GDHRDH"/>
</dbReference>
<dbReference type="PANTHER" id="PTHR42879:SF2">
    <property type="entry name" value="3-OXOACYL-[ACYL-CARRIER-PROTEIN] REDUCTASE FABG"/>
    <property type="match status" value="1"/>
</dbReference>
<dbReference type="InterPro" id="IPR057326">
    <property type="entry name" value="KR_dom"/>
</dbReference>
<dbReference type="Gene3D" id="3.40.50.720">
    <property type="entry name" value="NAD(P)-binding Rossmann-like Domain"/>
    <property type="match status" value="1"/>
</dbReference>
<proteinExistence type="inferred from homology"/>
<dbReference type="SMART" id="SM00822">
    <property type="entry name" value="PKS_KR"/>
    <property type="match status" value="1"/>
</dbReference>
<dbReference type="PROSITE" id="PS00061">
    <property type="entry name" value="ADH_SHORT"/>
    <property type="match status" value="1"/>
</dbReference>
<protein>
    <submittedName>
        <fullName evidence="4">Beta-ketoacyl-ACP reductase</fullName>
    </submittedName>
</protein>
<dbReference type="Pfam" id="PF13561">
    <property type="entry name" value="adh_short_C2"/>
    <property type="match status" value="1"/>
</dbReference>
<dbReference type="AlphaFoldDB" id="A0A918ZMV5"/>
<dbReference type="GO" id="GO:0032787">
    <property type="term" value="P:monocarboxylic acid metabolic process"/>
    <property type="evidence" value="ECO:0007669"/>
    <property type="project" value="UniProtKB-ARBA"/>
</dbReference>
<dbReference type="SUPFAM" id="SSF51735">
    <property type="entry name" value="NAD(P)-binding Rossmann-fold domains"/>
    <property type="match status" value="1"/>
</dbReference>
<sequence length="253" mass="26747">MSEHLPLDGKRLVVTGGARGIGAGIVRLALRQGAEVVFSYHRSADRARELCAELRATYPKQQCTALPAQVADTDSAARFAQAALEALGSVDALVNNAGVTRDGVFARMRREDWDEAVETNLGSMFTVTRPLVMALVRRRAGAIVNVTSSVGIHGAPGQANYAASKAGIIGFSKALAKELAELGVRVNAVAPGLIATDMTAGIPPERLEEIKKRIPGRRLGGVEDVAHLVCFLASDRARYITGQVIEVSGGLVH</sequence>
<keyword evidence="5" id="KW-1185">Reference proteome</keyword>
<gene>
    <name evidence="4" type="ORF">GCM10018785_30980</name>
</gene>
<dbReference type="PRINTS" id="PR00080">
    <property type="entry name" value="SDRFAMILY"/>
</dbReference>
<dbReference type="FunFam" id="3.40.50.720:FF:000173">
    <property type="entry name" value="3-oxoacyl-[acyl-carrier protein] reductase"/>
    <property type="match status" value="1"/>
</dbReference>
<comment type="similarity">
    <text evidence="1">Belongs to the short-chain dehydrogenases/reductases (SDR) family.</text>
</comment>
<organism evidence="4 5">
    <name type="scientific">Streptomyces longispororuber</name>
    <dbReference type="NCBI Taxonomy" id="68230"/>
    <lineage>
        <taxon>Bacteria</taxon>
        <taxon>Bacillati</taxon>
        <taxon>Actinomycetota</taxon>
        <taxon>Actinomycetes</taxon>
        <taxon>Kitasatosporales</taxon>
        <taxon>Streptomycetaceae</taxon>
        <taxon>Streptomyces</taxon>
    </lineage>
</organism>